<organism evidence="1 2">
    <name type="scientific">Faecalibacterium prausnitzii</name>
    <dbReference type="NCBI Taxonomy" id="853"/>
    <lineage>
        <taxon>Bacteria</taxon>
        <taxon>Bacillati</taxon>
        <taxon>Bacillota</taxon>
        <taxon>Clostridia</taxon>
        <taxon>Eubacteriales</taxon>
        <taxon>Oscillospiraceae</taxon>
        <taxon>Faecalibacterium</taxon>
    </lineage>
</organism>
<gene>
    <name evidence="1" type="ORF">C7J97_11630</name>
</gene>
<reference evidence="1 2" key="1">
    <citation type="submission" date="2018-03" db="EMBL/GenBank/DDBJ databases">
        <title>Complete genome sequencing of Faecalibacterium prausnitzii strains isolated from the human gut.</title>
        <authorList>
            <person name="Fitzgerald B.C."/>
            <person name="Shkoporov A.N."/>
            <person name="Ross P.R."/>
            <person name="Hill C."/>
        </authorList>
    </citation>
    <scope>NUCLEOTIDE SEQUENCE [LARGE SCALE GENOMIC DNA]</scope>
    <source>
        <strain evidence="1 2">ATCC 27768</strain>
    </source>
</reference>
<dbReference type="AlphaFoldDB" id="A0A367FZN2"/>
<evidence type="ECO:0000313" key="2">
    <source>
        <dbReference type="Proteomes" id="UP000252378"/>
    </source>
</evidence>
<accession>A0A367FZN2</accession>
<sequence length="141" mass="16459">MRAKQMEQILNYRDIPTDKRLDILNALAQIGFFPAYGGVKTMQRIMEKSVPNSGPQFYFVLRENQLIGYNFLIGDTRKYKAFPWLAVGNMDEQKLTVCEELMKLQIVFFQELGMHDIAGHCVRLMEDYRKGIGKRKESDCR</sequence>
<evidence type="ECO:0000313" key="1">
    <source>
        <dbReference type="EMBL" id="RCH43912.1"/>
    </source>
</evidence>
<dbReference type="RefSeq" id="WP_113993007.1">
    <property type="nucleotide sequence ID" value="NZ_JAWHPP010000014.1"/>
</dbReference>
<name>A0A367FZN2_9FIRM</name>
<comment type="caution">
    <text evidence="1">The sequence shown here is derived from an EMBL/GenBank/DDBJ whole genome shotgun (WGS) entry which is preliminary data.</text>
</comment>
<proteinExistence type="predicted"/>
<protein>
    <submittedName>
        <fullName evidence="1">Uncharacterized protein</fullName>
    </submittedName>
</protein>
<dbReference type="Proteomes" id="UP000252378">
    <property type="component" value="Unassembled WGS sequence"/>
</dbReference>
<dbReference type="EMBL" id="PXUP01000018">
    <property type="protein sequence ID" value="RCH43912.1"/>
    <property type="molecule type" value="Genomic_DNA"/>
</dbReference>